<evidence type="ECO:0000256" key="16">
    <source>
        <dbReference type="SAM" id="Phobius"/>
    </source>
</evidence>
<feature type="transmembrane region" description="Helical" evidence="16">
    <location>
        <begin position="74"/>
        <end position="94"/>
    </location>
</feature>
<evidence type="ECO:0000256" key="9">
    <source>
        <dbReference type="ARBA" id="ARBA00022982"/>
    </source>
</evidence>
<comment type="similarity">
    <text evidence="2">Belongs to the complex I subunit 6 family.</text>
</comment>
<organism evidence="17">
    <name type="scientific">Paradoxopsyllus custodis</name>
    <dbReference type="NCBI Taxonomy" id="3040964"/>
    <lineage>
        <taxon>Eukaryota</taxon>
        <taxon>Metazoa</taxon>
        <taxon>Ecdysozoa</taxon>
        <taxon>Arthropoda</taxon>
        <taxon>Hexapoda</taxon>
        <taxon>Insecta</taxon>
        <taxon>Pterygota</taxon>
        <taxon>Neoptera</taxon>
        <taxon>Endopterygota</taxon>
        <taxon>Siphonaptera</taxon>
        <taxon>Leptopsyllidae</taxon>
        <taxon>Paradoxopsyllus</taxon>
    </lineage>
</organism>
<dbReference type="GO" id="GO:0031966">
    <property type="term" value="C:mitochondrial membrane"/>
    <property type="evidence" value="ECO:0007669"/>
    <property type="project" value="UniProtKB-SubCell"/>
</dbReference>
<keyword evidence="13 16" id="KW-0472">Membrane</keyword>
<keyword evidence="6" id="KW-0679">Respiratory chain</keyword>
<keyword evidence="12 17" id="KW-0496">Mitochondrion</keyword>
<gene>
    <name evidence="17" type="primary">nad6</name>
</gene>
<dbReference type="EMBL" id="OQ627398">
    <property type="protein sequence ID" value="WGC90513.1"/>
    <property type="molecule type" value="Genomic_DNA"/>
</dbReference>
<keyword evidence="11" id="KW-0520">NAD</keyword>
<protein>
    <recommendedName>
        <fullName evidence="4">NADH-ubiquinone oxidoreductase chain 6</fullName>
        <ecNumber evidence="3">7.1.1.2</ecNumber>
    </recommendedName>
    <alternativeName>
        <fullName evidence="14">NADH dehydrogenase subunit 6</fullName>
    </alternativeName>
</protein>
<dbReference type="PANTHER" id="PTHR11435:SF1">
    <property type="entry name" value="NADH-UBIQUINONE OXIDOREDUCTASE CHAIN 6"/>
    <property type="match status" value="1"/>
</dbReference>
<evidence type="ECO:0000256" key="11">
    <source>
        <dbReference type="ARBA" id="ARBA00023027"/>
    </source>
</evidence>
<evidence type="ECO:0000256" key="5">
    <source>
        <dbReference type="ARBA" id="ARBA00022448"/>
    </source>
</evidence>
<proteinExistence type="inferred from homology"/>
<accession>A0AA95FQ48</accession>
<keyword evidence="7 16" id="KW-0812">Transmembrane</keyword>
<evidence type="ECO:0000256" key="7">
    <source>
        <dbReference type="ARBA" id="ARBA00022692"/>
    </source>
</evidence>
<dbReference type="PANTHER" id="PTHR11435">
    <property type="entry name" value="NADH UBIQUINONE OXIDOREDUCTASE SUBUNIT ND6"/>
    <property type="match status" value="1"/>
</dbReference>
<keyword evidence="10 16" id="KW-1133">Transmembrane helix</keyword>
<keyword evidence="9" id="KW-0249">Electron transport</keyword>
<evidence type="ECO:0000256" key="15">
    <source>
        <dbReference type="ARBA" id="ARBA00049551"/>
    </source>
</evidence>
<evidence type="ECO:0000256" key="13">
    <source>
        <dbReference type="ARBA" id="ARBA00023136"/>
    </source>
</evidence>
<geneLocation type="mitochondrion" evidence="17"/>
<evidence type="ECO:0000256" key="4">
    <source>
        <dbReference type="ARBA" id="ARBA00021095"/>
    </source>
</evidence>
<comment type="subcellular location">
    <subcellularLocation>
        <location evidence="1">Mitochondrion membrane</location>
        <topology evidence="1">Multi-pass membrane protein</topology>
    </subcellularLocation>
</comment>
<feature type="transmembrane region" description="Helical" evidence="16">
    <location>
        <begin position="43"/>
        <end position="62"/>
    </location>
</feature>
<evidence type="ECO:0000256" key="8">
    <source>
        <dbReference type="ARBA" id="ARBA00022967"/>
    </source>
</evidence>
<dbReference type="InterPro" id="IPR050269">
    <property type="entry name" value="ComplexI_Subunit6"/>
</dbReference>
<evidence type="ECO:0000256" key="1">
    <source>
        <dbReference type="ARBA" id="ARBA00004225"/>
    </source>
</evidence>
<evidence type="ECO:0000256" key="6">
    <source>
        <dbReference type="ARBA" id="ARBA00022660"/>
    </source>
</evidence>
<dbReference type="EC" id="7.1.1.2" evidence="3"/>
<evidence type="ECO:0000313" key="17">
    <source>
        <dbReference type="EMBL" id="WGC90513.1"/>
    </source>
</evidence>
<reference evidence="17" key="1">
    <citation type="submission" date="2023-03" db="EMBL/GenBank/DDBJ databases">
        <authorList>
            <person name="Yang X."/>
        </authorList>
    </citation>
    <scope>NUCLEOTIDE SEQUENCE</scope>
</reference>
<evidence type="ECO:0000256" key="12">
    <source>
        <dbReference type="ARBA" id="ARBA00023128"/>
    </source>
</evidence>
<comment type="catalytic activity">
    <reaction evidence="15">
        <text>a ubiquinone + NADH + 5 H(+)(in) = a ubiquinol + NAD(+) + 4 H(+)(out)</text>
        <dbReference type="Rhea" id="RHEA:29091"/>
        <dbReference type="Rhea" id="RHEA-COMP:9565"/>
        <dbReference type="Rhea" id="RHEA-COMP:9566"/>
        <dbReference type="ChEBI" id="CHEBI:15378"/>
        <dbReference type="ChEBI" id="CHEBI:16389"/>
        <dbReference type="ChEBI" id="CHEBI:17976"/>
        <dbReference type="ChEBI" id="CHEBI:57540"/>
        <dbReference type="ChEBI" id="CHEBI:57945"/>
        <dbReference type="EC" id="7.1.1.2"/>
    </reaction>
</comment>
<keyword evidence="8" id="KW-1278">Translocase</keyword>
<dbReference type="GO" id="GO:0008137">
    <property type="term" value="F:NADH dehydrogenase (ubiquinone) activity"/>
    <property type="evidence" value="ECO:0007669"/>
    <property type="project" value="UniProtKB-EC"/>
</dbReference>
<sequence>MNFGIFFSMMFSKMKHPLSMGFMLMIQTLWISMLIGTMSKSFWFSYILFITFLGGMLILFIYMTSLSSNEYFKFSIFIPLMSMIFLMIMIILMLNTNLSHINYFNNTDSFTFNYITFSNINILNMSKLYNFPNNLITILLIIYLLMTLIIIVKITDLFMGPMRKNF</sequence>
<keyword evidence="5" id="KW-0813">Transport</keyword>
<feature type="transmembrane region" description="Helical" evidence="16">
    <location>
        <begin position="135"/>
        <end position="154"/>
    </location>
</feature>
<feature type="transmembrane region" description="Helical" evidence="16">
    <location>
        <begin position="20"/>
        <end position="37"/>
    </location>
</feature>
<evidence type="ECO:0000256" key="10">
    <source>
        <dbReference type="ARBA" id="ARBA00022989"/>
    </source>
</evidence>
<evidence type="ECO:0000256" key="2">
    <source>
        <dbReference type="ARBA" id="ARBA00005698"/>
    </source>
</evidence>
<name>A0AA95FQ48_9NEOP</name>
<dbReference type="AlphaFoldDB" id="A0AA95FQ48"/>
<evidence type="ECO:0000256" key="14">
    <source>
        <dbReference type="ARBA" id="ARBA00031019"/>
    </source>
</evidence>
<evidence type="ECO:0000256" key="3">
    <source>
        <dbReference type="ARBA" id="ARBA00012944"/>
    </source>
</evidence>